<dbReference type="GO" id="GO:0030170">
    <property type="term" value="F:pyridoxal phosphate binding"/>
    <property type="evidence" value="ECO:0007669"/>
    <property type="project" value="InterPro"/>
</dbReference>
<dbReference type="Pfam" id="PF03475">
    <property type="entry name" value="YiiM_3-alpha"/>
    <property type="match status" value="1"/>
</dbReference>
<dbReference type="GO" id="GO:0030151">
    <property type="term" value="F:molybdenum ion binding"/>
    <property type="evidence" value="ECO:0007669"/>
    <property type="project" value="InterPro"/>
</dbReference>
<name>A0A4V2J2Y3_9BACL</name>
<dbReference type="SUPFAM" id="SSF50800">
    <property type="entry name" value="PK beta-barrel domain-like"/>
    <property type="match status" value="1"/>
</dbReference>
<dbReference type="OrthoDB" id="9786134at2"/>
<dbReference type="InterPro" id="IPR005163">
    <property type="entry name" value="Tri_helical_YiiM-like"/>
</dbReference>
<dbReference type="InterPro" id="IPR005302">
    <property type="entry name" value="MoCF_Sase_C"/>
</dbReference>
<dbReference type="PANTHER" id="PTHR30212">
    <property type="entry name" value="PROTEIN YIIM"/>
    <property type="match status" value="1"/>
</dbReference>
<dbReference type="Proteomes" id="UP000293142">
    <property type="component" value="Unassembled WGS sequence"/>
</dbReference>
<evidence type="ECO:0000313" key="3">
    <source>
        <dbReference type="Proteomes" id="UP000293142"/>
    </source>
</evidence>
<keyword evidence="3" id="KW-1185">Reference proteome</keyword>
<dbReference type="PROSITE" id="PS51340">
    <property type="entry name" value="MOSC"/>
    <property type="match status" value="1"/>
</dbReference>
<organism evidence="2 3">
    <name type="scientific">Paenibacillus thalictri</name>
    <dbReference type="NCBI Taxonomy" id="2527873"/>
    <lineage>
        <taxon>Bacteria</taxon>
        <taxon>Bacillati</taxon>
        <taxon>Bacillota</taxon>
        <taxon>Bacilli</taxon>
        <taxon>Bacillales</taxon>
        <taxon>Paenibacillaceae</taxon>
        <taxon>Paenibacillus</taxon>
    </lineage>
</organism>
<comment type="caution">
    <text evidence="2">The sequence shown here is derived from an EMBL/GenBank/DDBJ whole genome shotgun (WGS) entry which is preliminary data.</text>
</comment>
<dbReference type="PANTHER" id="PTHR30212:SF4">
    <property type="entry name" value="MOSC DOMAIN-CONTAINING PROTEIN"/>
    <property type="match status" value="1"/>
</dbReference>
<accession>A0A4V2J2Y3</accession>
<dbReference type="RefSeq" id="WP_131019032.1">
    <property type="nucleotide sequence ID" value="NZ_SIRE01000052.1"/>
</dbReference>
<dbReference type="InterPro" id="IPR011037">
    <property type="entry name" value="Pyrv_Knase-like_insert_dom_sf"/>
</dbReference>
<dbReference type="EMBL" id="SIRE01000052">
    <property type="protein sequence ID" value="TBL67910.1"/>
    <property type="molecule type" value="Genomic_DNA"/>
</dbReference>
<dbReference type="GO" id="GO:0003824">
    <property type="term" value="F:catalytic activity"/>
    <property type="evidence" value="ECO:0007669"/>
    <property type="project" value="InterPro"/>
</dbReference>
<sequence>MKLVSLLVGKPKELDYRGRPVATAINKEAVQGEVNLYSEQLAGDGQADRVNHGGPDKAVCVYCAEHYPHWERELGAELAYGAFGENFTVTGLTEEKVCIGDIFEIGSALVQVSQPRQPCFKLGLKHGVDELPVLVQESGYTGYYFRVLKEGVVAAGAEIRLVERHSAAVTVDFANEIKYKDKHNYDALRRLLDIPELSASWRDGFTKRLKDAAT</sequence>
<dbReference type="Pfam" id="PF03473">
    <property type="entry name" value="MOSC"/>
    <property type="match status" value="1"/>
</dbReference>
<proteinExistence type="predicted"/>
<gene>
    <name evidence="2" type="ORF">EYB31_39160</name>
</gene>
<reference evidence="2 3" key="1">
    <citation type="submission" date="2019-02" db="EMBL/GenBank/DDBJ databases">
        <title>Paenibacillus sp. nov., isolated from surface-sterilized tissue of Thalictrum simplex L.</title>
        <authorList>
            <person name="Tuo L."/>
        </authorList>
    </citation>
    <scope>NUCLEOTIDE SEQUENCE [LARGE SCALE GENOMIC DNA]</scope>
    <source>
        <strain evidence="2 3">N2SHLJ1</strain>
    </source>
</reference>
<dbReference type="AlphaFoldDB" id="A0A4V2J2Y3"/>
<evidence type="ECO:0000259" key="1">
    <source>
        <dbReference type="PROSITE" id="PS51340"/>
    </source>
</evidence>
<protein>
    <submittedName>
        <fullName evidence="2">MOSC domain-containing protein</fullName>
    </submittedName>
</protein>
<dbReference type="InterPro" id="IPR052353">
    <property type="entry name" value="Benzoxazolinone_Detox_Enz"/>
</dbReference>
<feature type="domain" description="MOSC" evidence="1">
    <location>
        <begin position="27"/>
        <end position="162"/>
    </location>
</feature>
<dbReference type="Gene3D" id="2.40.33.20">
    <property type="entry name" value="PK beta-barrel domain-like"/>
    <property type="match status" value="1"/>
</dbReference>
<evidence type="ECO:0000313" key="2">
    <source>
        <dbReference type="EMBL" id="TBL67910.1"/>
    </source>
</evidence>